<gene>
    <name evidence="1" type="ORF">UFOPK4237_01716</name>
</gene>
<name>A0A6J7SSE6_9ZZZZ</name>
<sequence>MNHDWLTSATARPRYRPECPLLWRGLDQVQLGEGRRHVLIQASPLMARWILGLSGLRTVDELLGDLTVIGLDQDTAMHTLRVCEGAGAIDDAASMPNSWRHFDSAARQQSEPDHTAALLTYGHSTIAHSLIDQRNKTTAHVKPALNQRADPHLITSIHFALAAAGLTLTDDAQRPDLTVIVGSHPVIGSEISDLEIPTPTSAHLFVASYGDRAIAGPLVIPGNTSCLRCAYLHTRDADHQWAGVSLQLTSAIARLRQLPVDRLLATLIAAQVGRLARAWADHTIVQTQWQNLAFELRLPECEVTIQPRPSHPLCQCRWTTQADLTM</sequence>
<organism evidence="1">
    <name type="scientific">freshwater metagenome</name>
    <dbReference type="NCBI Taxonomy" id="449393"/>
    <lineage>
        <taxon>unclassified sequences</taxon>
        <taxon>metagenomes</taxon>
        <taxon>ecological metagenomes</taxon>
    </lineage>
</organism>
<proteinExistence type="predicted"/>
<evidence type="ECO:0000313" key="1">
    <source>
        <dbReference type="EMBL" id="CAB5043188.1"/>
    </source>
</evidence>
<reference evidence="1" key="1">
    <citation type="submission" date="2020-05" db="EMBL/GenBank/DDBJ databases">
        <authorList>
            <person name="Chiriac C."/>
            <person name="Salcher M."/>
            <person name="Ghai R."/>
            <person name="Kavagutti S V."/>
        </authorList>
    </citation>
    <scope>NUCLEOTIDE SEQUENCE</scope>
</reference>
<dbReference type="EMBL" id="CAFBPZ010000181">
    <property type="protein sequence ID" value="CAB5043188.1"/>
    <property type="molecule type" value="Genomic_DNA"/>
</dbReference>
<dbReference type="Gene3D" id="3.40.50.720">
    <property type="entry name" value="NAD(P)-binding Rossmann-like Domain"/>
    <property type="match status" value="1"/>
</dbReference>
<dbReference type="AlphaFoldDB" id="A0A6J7SSE6"/>
<protein>
    <submittedName>
        <fullName evidence="1">Unannotated protein</fullName>
    </submittedName>
</protein>
<accession>A0A6J7SSE6</accession>